<dbReference type="PROSITE" id="PS51186">
    <property type="entry name" value="GNAT"/>
    <property type="match status" value="2"/>
</dbReference>
<evidence type="ECO:0000259" key="1">
    <source>
        <dbReference type="PROSITE" id="PS51186"/>
    </source>
</evidence>
<dbReference type="PANTHER" id="PTHR43792">
    <property type="entry name" value="GNAT FAMILY, PUTATIVE (AFU_ORTHOLOGUE AFUA_3G00765)-RELATED-RELATED"/>
    <property type="match status" value="1"/>
</dbReference>
<dbReference type="Pfam" id="PF00583">
    <property type="entry name" value="Acetyltransf_1"/>
    <property type="match status" value="1"/>
</dbReference>
<dbReference type="InterPro" id="IPR000182">
    <property type="entry name" value="GNAT_dom"/>
</dbReference>
<name>A0ABS2CCT1_9NEIS</name>
<dbReference type="SUPFAM" id="SSF141571">
    <property type="entry name" value="Pentapeptide repeat-like"/>
    <property type="match status" value="1"/>
</dbReference>
<feature type="domain" description="N-acetyltransferase" evidence="1">
    <location>
        <begin position="30"/>
        <end position="174"/>
    </location>
</feature>
<dbReference type="Gene3D" id="2.160.20.80">
    <property type="entry name" value="E3 ubiquitin-protein ligase SopA"/>
    <property type="match status" value="1"/>
</dbReference>
<proteinExistence type="predicted"/>
<dbReference type="SUPFAM" id="SSF55729">
    <property type="entry name" value="Acyl-CoA N-acyltransferases (Nat)"/>
    <property type="match status" value="2"/>
</dbReference>
<protein>
    <submittedName>
        <fullName evidence="2">GNAT family N-acetyltransferase</fullName>
    </submittedName>
</protein>
<dbReference type="Proteomes" id="UP001195660">
    <property type="component" value="Unassembled WGS sequence"/>
</dbReference>
<feature type="domain" description="N-acetyltransferase" evidence="1">
    <location>
        <begin position="182"/>
        <end position="340"/>
    </location>
</feature>
<evidence type="ECO:0000313" key="2">
    <source>
        <dbReference type="EMBL" id="MBM5571940.1"/>
    </source>
</evidence>
<dbReference type="Pfam" id="PF13302">
    <property type="entry name" value="Acetyltransf_3"/>
    <property type="match status" value="1"/>
</dbReference>
<reference evidence="2 3" key="1">
    <citation type="submission" date="2019-11" db="EMBL/GenBank/DDBJ databases">
        <title>Novel Deefgea species.</title>
        <authorList>
            <person name="Han J.-H."/>
        </authorList>
    </citation>
    <scope>NUCLEOTIDE SEQUENCE [LARGE SCALE GENOMIC DNA]</scope>
    <source>
        <strain evidence="2 3">LMG 24817</strain>
    </source>
</reference>
<evidence type="ECO:0000313" key="3">
    <source>
        <dbReference type="Proteomes" id="UP001195660"/>
    </source>
</evidence>
<keyword evidence="3" id="KW-1185">Reference proteome</keyword>
<dbReference type="Gene3D" id="3.40.630.30">
    <property type="match status" value="2"/>
</dbReference>
<dbReference type="InterPro" id="IPR016181">
    <property type="entry name" value="Acyl_CoA_acyltransferase"/>
</dbReference>
<organism evidence="2 3">
    <name type="scientific">Deefgea chitinilytica</name>
    <dbReference type="NCBI Taxonomy" id="570276"/>
    <lineage>
        <taxon>Bacteria</taxon>
        <taxon>Pseudomonadati</taxon>
        <taxon>Pseudomonadota</taxon>
        <taxon>Betaproteobacteria</taxon>
        <taxon>Neisseriales</taxon>
        <taxon>Chitinibacteraceae</taxon>
        <taxon>Deefgea</taxon>
    </lineage>
</organism>
<dbReference type="CDD" id="cd04301">
    <property type="entry name" value="NAT_SF"/>
    <property type="match status" value="2"/>
</dbReference>
<dbReference type="InterPro" id="IPR051531">
    <property type="entry name" value="N-acetyltransferase"/>
</dbReference>
<comment type="caution">
    <text evidence="2">The sequence shown here is derived from an EMBL/GenBank/DDBJ whole genome shotgun (WGS) entry which is preliminary data.</text>
</comment>
<dbReference type="EMBL" id="WOFE01000004">
    <property type="protein sequence ID" value="MBM5571940.1"/>
    <property type="molecule type" value="Genomic_DNA"/>
</dbReference>
<gene>
    <name evidence="2" type="ORF">GM173_10165</name>
</gene>
<dbReference type="RefSeq" id="WP_203571274.1">
    <property type="nucleotide sequence ID" value="NZ_WOFE01000004.1"/>
</dbReference>
<sequence>MQSQLQTPRLILRQFSYTDFDALFTLTRQSEISDILPDWRMTPEQMQSYLKYWVTQGYPDFDPANPARLYAICLGEQLIGWVGVWPKEGLDSPFPEVAYALSRDHRRQGYASEAVKAACAEIFSHCPTLPAVVAIVKSWNTSSQGVVINAGFLPRGTATLEDDGEFDLFILPRPKLAKVAAVTLRPAVESEADLLAHIQKQAFLEHYQRWGAWNLADSDAAGSAGHDSPHLLRYLIRTAHYFVIEIAGVVAGGICVEGPYANKAYVSWFFVDPAFGRQGIGRQALALIENHFPAVDCWNLGTSARSEDNARFYLSCGYQETGADDAFRYFTRIVRETVAPANHFSGQSLDKPCWSDSFFAQAQFYNCGLPNFRLASSTMTDAHFHNVNVSGLCVGDARLARLELCHSSWGGAYLHDLGRGWHGDNDPVRMERVDLREAQIEDCDLRDAHIQGGQLDGLMINGVAYADLLAAWEKQTSTPIGD</sequence>
<accession>A0ABS2CCT1</accession>